<reference evidence="7" key="2">
    <citation type="submission" date="2020-08" db="EMBL/GenBank/DDBJ databases">
        <authorList>
            <person name="Lai Q."/>
        </authorList>
    </citation>
    <scope>NUCLEOTIDE SEQUENCE</scope>
    <source>
        <strain evidence="7">S27-2</strain>
    </source>
</reference>
<evidence type="ECO:0000256" key="1">
    <source>
        <dbReference type="ARBA" id="ARBA00022898"/>
    </source>
</evidence>
<keyword evidence="1 4" id="KW-0663">Pyridoxal phosphate</keyword>
<dbReference type="InterPro" id="IPR000653">
    <property type="entry name" value="DegT/StrS_aminotransferase"/>
</dbReference>
<evidence type="ECO:0000256" key="5">
    <source>
        <dbReference type="RuleBase" id="RU004508"/>
    </source>
</evidence>
<dbReference type="Gene3D" id="3.40.640.10">
    <property type="entry name" value="Type I PLP-dependent aspartate aminotransferase-like (Major domain)"/>
    <property type="match status" value="1"/>
</dbReference>
<dbReference type="RefSeq" id="WP_186505474.1">
    <property type="nucleotide sequence ID" value="NZ_JACNEP010000002.1"/>
</dbReference>
<keyword evidence="6" id="KW-0472">Membrane</keyword>
<reference evidence="7" key="1">
    <citation type="journal article" date="2018" name="Int. J. Syst. Evol. Microbiol.">
        <title>Neptunicella marina gen. nov., sp. nov., isolated from surface seawater.</title>
        <authorList>
            <person name="Liu X."/>
            <person name="Lai Q."/>
            <person name="Du Y."/>
            <person name="Zhang X."/>
            <person name="Liu Z."/>
            <person name="Sun F."/>
            <person name="Shao Z."/>
        </authorList>
    </citation>
    <scope>NUCLEOTIDE SEQUENCE</scope>
    <source>
        <strain evidence="7">S27-2</strain>
    </source>
</reference>
<comment type="caution">
    <text evidence="7">The sequence shown here is derived from an EMBL/GenBank/DDBJ whole genome shotgun (WGS) entry which is preliminary data.</text>
</comment>
<gene>
    <name evidence="7" type="ORF">H8B19_03930</name>
</gene>
<evidence type="ECO:0000256" key="3">
    <source>
        <dbReference type="PIRSR" id="PIRSR000390-1"/>
    </source>
</evidence>
<evidence type="ECO:0000256" key="4">
    <source>
        <dbReference type="PIRSR" id="PIRSR000390-2"/>
    </source>
</evidence>
<dbReference type="Gene3D" id="3.90.1150.10">
    <property type="entry name" value="Aspartate Aminotransferase, domain 1"/>
    <property type="match status" value="1"/>
</dbReference>
<keyword evidence="7" id="KW-0808">Transferase</keyword>
<keyword evidence="6" id="KW-0812">Transmembrane</keyword>
<dbReference type="SUPFAM" id="SSF53383">
    <property type="entry name" value="PLP-dependent transferases"/>
    <property type="match status" value="1"/>
</dbReference>
<accession>A0A8J6IT96</accession>
<dbReference type="PANTHER" id="PTHR30244">
    <property type="entry name" value="TRANSAMINASE"/>
    <property type="match status" value="1"/>
</dbReference>
<comment type="similarity">
    <text evidence="2 5">Belongs to the DegT/DnrJ/EryC1 family.</text>
</comment>
<dbReference type="Proteomes" id="UP000601768">
    <property type="component" value="Unassembled WGS sequence"/>
</dbReference>
<dbReference type="PANTHER" id="PTHR30244:SF34">
    <property type="entry name" value="DTDP-4-AMINO-4,6-DIDEOXYGALACTOSE TRANSAMINASE"/>
    <property type="match status" value="1"/>
</dbReference>
<dbReference type="GO" id="GO:0000271">
    <property type="term" value="P:polysaccharide biosynthetic process"/>
    <property type="evidence" value="ECO:0007669"/>
    <property type="project" value="TreeGrafter"/>
</dbReference>
<dbReference type="GO" id="GO:0008483">
    <property type="term" value="F:transaminase activity"/>
    <property type="evidence" value="ECO:0007669"/>
    <property type="project" value="UniProtKB-KW"/>
</dbReference>
<dbReference type="GO" id="GO:0030170">
    <property type="term" value="F:pyridoxal phosphate binding"/>
    <property type="evidence" value="ECO:0007669"/>
    <property type="project" value="TreeGrafter"/>
</dbReference>
<feature type="transmembrane region" description="Helical" evidence="6">
    <location>
        <begin position="219"/>
        <end position="240"/>
    </location>
</feature>
<evidence type="ECO:0000313" key="8">
    <source>
        <dbReference type="Proteomes" id="UP000601768"/>
    </source>
</evidence>
<dbReference type="EMBL" id="JACNEP010000002">
    <property type="protein sequence ID" value="MBC3765013.1"/>
    <property type="molecule type" value="Genomic_DNA"/>
</dbReference>
<keyword evidence="6" id="KW-1133">Transmembrane helix</keyword>
<dbReference type="AlphaFoldDB" id="A0A8J6IT96"/>
<sequence>MIPRLKPWITWSDWKAAFSFFSGNAVSEFENKMASQFGRKHGVMFSHGRSALFALLKAWDLKDAEVICPAYTCVVVPHAIVLSGNTPRFVDSENAGFNMDLLLLSQAINDKTRAIVVTHLFGQAMDVVAVQNVVEQAEQRFGNKIYVIQDCAHSYDCEFDGRSVTHFGDAVFFGSNIGKLITSIFGGTVLVDDVELFKRIMRWRSEHGKKDRLKPFKRFAYLFAVSVAFSSWFYPVVQWLDRKGLLGSLTHYYDELKIEFPADWDAFPCSIEARVGLSQLERYSAIIQSRRTNAQIVLTMLQQNAPDPIQHYFTAGATYSHLALEVSERDHWGRVFQKNGIELGILVDYAIPVMPVYQPFAGGEQFPNALRMSKSMINIPIWPQLDVDKLTYRMNKALQQLYKQQ</sequence>
<feature type="modified residue" description="N6-(pyridoxal phosphate)lysine" evidence="4">
    <location>
        <position position="179"/>
    </location>
</feature>
<dbReference type="PIRSF" id="PIRSF000390">
    <property type="entry name" value="PLP_StrS"/>
    <property type="match status" value="1"/>
</dbReference>
<evidence type="ECO:0000313" key="7">
    <source>
        <dbReference type="EMBL" id="MBC3765013.1"/>
    </source>
</evidence>
<organism evidence="7 8">
    <name type="scientific">Neptunicella marina</name>
    <dbReference type="NCBI Taxonomy" id="2125989"/>
    <lineage>
        <taxon>Bacteria</taxon>
        <taxon>Pseudomonadati</taxon>
        <taxon>Pseudomonadota</taxon>
        <taxon>Gammaproteobacteria</taxon>
        <taxon>Alteromonadales</taxon>
        <taxon>Alteromonadaceae</taxon>
        <taxon>Neptunicella</taxon>
    </lineage>
</organism>
<dbReference type="InterPro" id="IPR015421">
    <property type="entry name" value="PyrdxlP-dep_Trfase_major"/>
</dbReference>
<dbReference type="InterPro" id="IPR015424">
    <property type="entry name" value="PyrdxlP-dep_Trfase"/>
</dbReference>
<evidence type="ECO:0000256" key="6">
    <source>
        <dbReference type="SAM" id="Phobius"/>
    </source>
</evidence>
<proteinExistence type="inferred from homology"/>
<dbReference type="Pfam" id="PF01041">
    <property type="entry name" value="DegT_DnrJ_EryC1"/>
    <property type="match status" value="2"/>
</dbReference>
<protein>
    <submittedName>
        <fullName evidence="7">DegT/DnrJ/EryC1/StrS aminotransferase family protein</fullName>
    </submittedName>
</protein>
<evidence type="ECO:0000256" key="2">
    <source>
        <dbReference type="ARBA" id="ARBA00037999"/>
    </source>
</evidence>
<keyword evidence="8" id="KW-1185">Reference proteome</keyword>
<dbReference type="InterPro" id="IPR015422">
    <property type="entry name" value="PyrdxlP-dep_Trfase_small"/>
</dbReference>
<feature type="active site" description="Proton acceptor" evidence="3">
    <location>
        <position position="179"/>
    </location>
</feature>
<keyword evidence="7" id="KW-0032">Aminotransferase</keyword>
<name>A0A8J6IT96_9ALTE</name>